<evidence type="ECO:0000313" key="2">
    <source>
        <dbReference type="Proteomes" id="UP000261174"/>
    </source>
</evidence>
<dbReference type="EMBL" id="QTJV01000006">
    <property type="protein sequence ID" value="RFM33821.1"/>
    <property type="molecule type" value="Genomic_DNA"/>
</dbReference>
<reference evidence="1 2" key="1">
    <citation type="submission" date="2018-08" db="EMBL/GenBank/DDBJ databases">
        <title>Chitinophaga sp. K20C18050901, a novel bacterium isolated from forest soil.</title>
        <authorList>
            <person name="Wang C."/>
        </authorList>
    </citation>
    <scope>NUCLEOTIDE SEQUENCE [LARGE SCALE GENOMIC DNA]</scope>
    <source>
        <strain evidence="1 2">K20C18050901</strain>
    </source>
</reference>
<dbReference type="Gene3D" id="3.30.1150.10">
    <property type="match status" value="1"/>
</dbReference>
<name>A0A3E1P0U8_9BACT</name>
<protein>
    <recommendedName>
        <fullName evidence="3">TonB C-terminal domain-containing protein</fullName>
    </recommendedName>
</protein>
<keyword evidence="2" id="KW-1185">Reference proteome</keyword>
<dbReference type="AlphaFoldDB" id="A0A3E1P0U8"/>
<dbReference type="Proteomes" id="UP000261174">
    <property type="component" value="Unassembled WGS sequence"/>
</dbReference>
<comment type="caution">
    <text evidence="1">The sequence shown here is derived from an EMBL/GenBank/DDBJ whole genome shotgun (WGS) entry which is preliminary data.</text>
</comment>
<gene>
    <name evidence="1" type="ORF">DXN04_17850</name>
</gene>
<evidence type="ECO:0008006" key="3">
    <source>
        <dbReference type="Google" id="ProtNLM"/>
    </source>
</evidence>
<accession>A0A3E1P0U8</accession>
<evidence type="ECO:0000313" key="1">
    <source>
        <dbReference type="EMBL" id="RFM33821.1"/>
    </source>
</evidence>
<dbReference type="SUPFAM" id="SSF74653">
    <property type="entry name" value="TolA/TonB C-terminal domain"/>
    <property type="match status" value="1"/>
</dbReference>
<sequence length="136" mass="15494">MLFSLLFWYLSAKADTLPQGACKLEKDKILDEWVMREPEVEPVFPGGLDSLVMFLSRNLHIPYREDIEQPYYASSFPSFIIDTSGRVSKIRFGDHIHAFSVLDSAVQHVIVKMPVWKPGRCNGVAVPVLYTLPVRL</sequence>
<proteinExistence type="predicted"/>
<organism evidence="1 2">
    <name type="scientific">Chitinophaga silvisoli</name>
    <dbReference type="NCBI Taxonomy" id="2291814"/>
    <lineage>
        <taxon>Bacteria</taxon>
        <taxon>Pseudomonadati</taxon>
        <taxon>Bacteroidota</taxon>
        <taxon>Chitinophagia</taxon>
        <taxon>Chitinophagales</taxon>
        <taxon>Chitinophagaceae</taxon>
        <taxon>Chitinophaga</taxon>
    </lineage>
</organism>